<sequence length="99" mass="11467">MDYWMDYAVIDAKPFLYYLQYMSAIDAKKKQAASSKLKETPMHLAYVRGLTDIVDELVIRNQWSTKDAALLKISHAAVRARRKDTQKHPDIAKWVTVKP</sequence>
<dbReference type="AlphaFoldDB" id="A0A9D4K285"/>
<accession>A0A9D4K285</accession>
<comment type="caution">
    <text evidence="1">The sequence shown here is derived from an EMBL/GenBank/DDBJ whole genome shotgun (WGS) entry which is preliminary data.</text>
</comment>
<evidence type="ECO:0000313" key="2">
    <source>
        <dbReference type="Proteomes" id="UP000828390"/>
    </source>
</evidence>
<proteinExistence type="predicted"/>
<evidence type="ECO:0000313" key="1">
    <source>
        <dbReference type="EMBL" id="KAH3829867.1"/>
    </source>
</evidence>
<name>A0A9D4K285_DREPO</name>
<dbReference type="EMBL" id="JAIWYP010000004">
    <property type="protein sequence ID" value="KAH3829867.1"/>
    <property type="molecule type" value="Genomic_DNA"/>
</dbReference>
<reference evidence="1" key="2">
    <citation type="submission" date="2020-11" db="EMBL/GenBank/DDBJ databases">
        <authorList>
            <person name="McCartney M.A."/>
            <person name="Auch B."/>
            <person name="Kono T."/>
            <person name="Mallez S."/>
            <person name="Becker A."/>
            <person name="Gohl D.M."/>
            <person name="Silverstein K.A.T."/>
            <person name="Koren S."/>
            <person name="Bechman K.B."/>
            <person name="Herman A."/>
            <person name="Abrahante J.E."/>
            <person name="Garbe J."/>
        </authorList>
    </citation>
    <scope>NUCLEOTIDE SEQUENCE</scope>
    <source>
        <strain evidence="1">Duluth1</strain>
        <tissue evidence="1">Whole animal</tissue>
    </source>
</reference>
<reference evidence="1" key="1">
    <citation type="journal article" date="2019" name="bioRxiv">
        <title>The Genome of the Zebra Mussel, Dreissena polymorpha: A Resource for Invasive Species Research.</title>
        <authorList>
            <person name="McCartney M.A."/>
            <person name="Auch B."/>
            <person name="Kono T."/>
            <person name="Mallez S."/>
            <person name="Zhang Y."/>
            <person name="Obille A."/>
            <person name="Becker A."/>
            <person name="Abrahante J.E."/>
            <person name="Garbe J."/>
            <person name="Badalamenti J.P."/>
            <person name="Herman A."/>
            <person name="Mangelson H."/>
            <person name="Liachko I."/>
            <person name="Sullivan S."/>
            <person name="Sone E.D."/>
            <person name="Koren S."/>
            <person name="Silverstein K.A.T."/>
            <person name="Beckman K.B."/>
            <person name="Gohl D.M."/>
        </authorList>
    </citation>
    <scope>NUCLEOTIDE SEQUENCE</scope>
    <source>
        <strain evidence="1">Duluth1</strain>
        <tissue evidence="1">Whole animal</tissue>
    </source>
</reference>
<keyword evidence="2" id="KW-1185">Reference proteome</keyword>
<gene>
    <name evidence="1" type="ORF">DPMN_103097</name>
</gene>
<dbReference type="Proteomes" id="UP000828390">
    <property type="component" value="Unassembled WGS sequence"/>
</dbReference>
<organism evidence="1 2">
    <name type="scientific">Dreissena polymorpha</name>
    <name type="common">Zebra mussel</name>
    <name type="synonym">Mytilus polymorpha</name>
    <dbReference type="NCBI Taxonomy" id="45954"/>
    <lineage>
        <taxon>Eukaryota</taxon>
        <taxon>Metazoa</taxon>
        <taxon>Spiralia</taxon>
        <taxon>Lophotrochozoa</taxon>
        <taxon>Mollusca</taxon>
        <taxon>Bivalvia</taxon>
        <taxon>Autobranchia</taxon>
        <taxon>Heteroconchia</taxon>
        <taxon>Euheterodonta</taxon>
        <taxon>Imparidentia</taxon>
        <taxon>Neoheterodontei</taxon>
        <taxon>Myida</taxon>
        <taxon>Dreissenoidea</taxon>
        <taxon>Dreissenidae</taxon>
        <taxon>Dreissena</taxon>
    </lineage>
</organism>
<protein>
    <submittedName>
        <fullName evidence="1">Uncharacterized protein</fullName>
    </submittedName>
</protein>